<comment type="caution">
    <text evidence="8">The sequence shown here is derived from an EMBL/GenBank/DDBJ whole genome shotgun (WGS) entry which is preliminary data.</text>
</comment>
<comment type="similarity">
    <text evidence="1">Belongs to the CbxX/CfxQ family.</text>
</comment>
<dbReference type="OrthoDB" id="2423195at2759"/>
<evidence type="ECO:0000259" key="6">
    <source>
        <dbReference type="Pfam" id="PF00004"/>
    </source>
</evidence>
<name>A0A8H4RJU9_9HELO</name>
<dbReference type="InterPro" id="IPR041627">
    <property type="entry name" value="AAA_lid_6"/>
</dbReference>
<dbReference type="InterPro" id="IPR000641">
    <property type="entry name" value="CbxX/CfxQ"/>
</dbReference>
<dbReference type="FunFam" id="1.10.8.60:FF:000159">
    <property type="entry name" value="p-loop containing nucleoside triphosphate hydrolase protein"/>
    <property type="match status" value="1"/>
</dbReference>
<dbReference type="GO" id="GO:0005524">
    <property type="term" value="F:ATP binding"/>
    <property type="evidence" value="ECO:0007669"/>
    <property type="project" value="UniProtKB-KW"/>
</dbReference>
<gene>
    <name evidence="8" type="ORF">G7Y89_g6772</name>
</gene>
<feature type="compositionally biased region" description="Low complexity" evidence="5">
    <location>
        <begin position="981"/>
        <end position="992"/>
    </location>
</feature>
<dbReference type="AlphaFoldDB" id="A0A8H4RJU9"/>
<evidence type="ECO:0000256" key="4">
    <source>
        <dbReference type="SAM" id="Coils"/>
    </source>
</evidence>
<feature type="coiled-coil region" evidence="4">
    <location>
        <begin position="77"/>
        <end position="144"/>
    </location>
</feature>
<dbReference type="FunFam" id="1.10.8.60:FF:000160">
    <property type="entry name" value="WGS project CABT00000000 data, contig 2.55"/>
    <property type="match status" value="1"/>
</dbReference>
<feature type="compositionally biased region" description="Low complexity" evidence="5">
    <location>
        <begin position="944"/>
        <end position="957"/>
    </location>
</feature>
<sequence>MIGNMDTFMNSKKGKDTWVPFFRLLKERQHLYDGLPVKCERHPERTALLQDPSDFEKCCPDGGCAKLCGAMMKCEDKEQERRVKRNLDLEAQRLARQEAYFKELQQIQDEIEDQRRSIKYMTEEEEQKNTLAQQRADIKGLRETAMRMQHMKDMKDAMASTKAKDHTGTKRVEEEDPSTAGLDLPGNAREKWEYLKQYEGAKSEPLDELMRMIGLEDVKQEFLSIRQKVDITGKRRLRVSWGGKAVLDYLLPEVENLTGKVVFILAGYSKQMESFFAHNPGLPSRFPIEMKFVDYTNDELLRILELKIYKKYGGMMKCEDGLRGLYCRIVAGRIGRGRGRDGFGNARTVENTLAQISRRQAVRLPKERRAGRKPDDLFFTKEDLIGPEPSGILSKSEGWQKMQNLVGLSAVKESAKSLVDTIQQNYLRELAEEPSIEYSLNKVFLGSPGTGKTTVAKLYGKILVELGFLSKGEVIVKNPSDFVGAALDLVIDEAYGLYGGGGHQGSTTDPYKMAVIDTIVAEVQSVPGDDRCLLLLGYEDQMETMFQNVNSGLSRRFPMSSAFIFEDFDDADLRRILDLKLKQQGFDATDQAKHVAMEMFSRARNRPNFGNAGEVDIILDASKVRHQARLTRGEAKAASILEALDFDEDFDRAERTETNVKKLFEGTVGCDNIVARLEGDRKNYNGKKMGKVFYDMGFLSKAEVVECSATDLIGQYIGQTGPKAQHLLDKALGKVLFIDEAYRLAGGNFAQEAMDELVDSATKPKYLKKLVIILAGYEEEINQLMSVNPGLTSRFPEFINFHGLKPRECIGLLQQFFRAQKAMIKKNNNSVDLDIAPLESPTELFQEKMILLFSDFSTQANWASARDVQTLAKNIFNKAIKSSRAIAQGLLHVSEDTIKSELTAMLQERMSRSKSVQEPATAYNSPKNVPIPLDRPPLQMTPITTTSTTSTTSTTTTLSESQQGEPGDSPPEQAIQPSTGAEAAQKQAEQPANTYARRDSGVSDEVWEQLQQDQRAEQEREAEYQQLLKAKQKASEEERDKIVKRLLEEERRRKAEAKMRKKLEMMGVCPVGYPWIKQASGYRCAGGSHYISEDQLGSL</sequence>
<evidence type="ECO:0008006" key="10">
    <source>
        <dbReference type="Google" id="ProtNLM"/>
    </source>
</evidence>
<dbReference type="Proteomes" id="UP000566819">
    <property type="component" value="Unassembled WGS sequence"/>
</dbReference>
<feature type="region of interest" description="Disordered" evidence="5">
    <location>
        <begin position="159"/>
        <end position="184"/>
    </location>
</feature>
<evidence type="ECO:0000256" key="5">
    <source>
        <dbReference type="SAM" id="MobiDB-lite"/>
    </source>
</evidence>
<keyword evidence="4" id="KW-0175">Coiled coil</keyword>
<feature type="domain" description="ATPase AAA-type core" evidence="6">
    <location>
        <begin position="701"/>
        <end position="801"/>
    </location>
</feature>
<evidence type="ECO:0000313" key="9">
    <source>
        <dbReference type="Proteomes" id="UP000566819"/>
    </source>
</evidence>
<keyword evidence="2" id="KW-0547">Nucleotide-binding</keyword>
<evidence type="ECO:0000256" key="3">
    <source>
        <dbReference type="ARBA" id="ARBA00022840"/>
    </source>
</evidence>
<evidence type="ECO:0000256" key="1">
    <source>
        <dbReference type="ARBA" id="ARBA00010378"/>
    </source>
</evidence>
<dbReference type="InterPro" id="IPR027417">
    <property type="entry name" value="P-loop_NTPase"/>
</dbReference>
<protein>
    <recommendedName>
        <fullName evidence="10">AAA+ ATPase domain-containing protein</fullName>
    </recommendedName>
</protein>
<proteinExistence type="inferred from homology"/>
<dbReference type="Pfam" id="PF17866">
    <property type="entry name" value="AAA_lid_6"/>
    <property type="match status" value="2"/>
</dbReference>
<evidence type="ECO:0000313" key="8">
    <source>
        <dbReference type="EMBL" id="KAF4631355.1"/>
    </source>
</evidence>
<keyword evidence="9" id="KW-1185">Reference proteome</keyword>
<feature type="domain" description="CbbX AAA lid" evidence="7">
    <location>
        <begin position="590"/>
        <end position="634"/>
    </location>
</feature>
<dbReference type="PANTHER" id="PTHR43392">
    <property type="entry name" value="AAA-TYPE ATPASE FAMILY PROTEIN / ANKYRIN REPEAT FAMILY PROTEIN"/>
    <property type="match status" value="1"/>
</dbReference>
<dbReference type="InterPro" id="IPR050773">
    <property type="entry name" value="CbxX/CfxQ_RuBisCO_ESX"/>
</dbReference>
<organism evidence="8 9">
    <name type="scientific">Cudoniella acicularis</name>
    <dbReference type="NCBI Taxonomy" id="354080"/>
    <lineage>
        <taxon>Eukaryota</taxon>
        <taxon>Fungi</taxon>
        <taxon>Dikarya</taxon>
        <taxon>Ascomycota</taxon>
        <taxon>Pezizomycotina</taxon>
        <taxon>Leotiomycetes</taxon>
        <taxon>Helotiales</taxon>
        <taxon>Tricladiaceae</taxon>
        <taxon>Cudoniella</taxon>
    </lineage>
</organism>
<dbReference type="Gene3D" id="3.40.50.300">
    <property type="entry name" value="P-loop containing nucleotide triphosphate hydrolases"/>
    <property type="match status" value="4"/>
</dbReference>
<dbReference type="GO" id="GO:0016887">
    <property type="term" value="F:ATP hydrolysis activity"/>
    <property type="evidence" value="ECO:0007669"/>
    <property type="project" value="InterPro"/>
</dbReference>
<dbReference type="SUPFAM" id="SSF52540">
    <property type="entry name" value="P-loop containing nucleoside triphosphate hydrolases"/>
    <property type="match status" value="3"/>
</dbReference>
<evidence type="ECO:0000259" key="7">
    <source>
        <dbReference type="Pfam" id="PF17866"/>
    </source>
</evidence>
<dbReference type="Pfam" id="PF00004">
    <property type="entry name" value="AAA"/>
    <property type="match status" value="1"/>
</dbReference>
<dbReference type="PRINTS" id="PR00819">
    <property type="entry name" value="CBXCFQXSUPER"/>
</dbReference>
<accession>A0A8H4RJU9</accession>
<feature type="region of interest" description="Disordered" evidence="5">
    <location>
        <begin position="909"/>
        <end position="1018"/>
    </location>
</feature>
<dbReference type="EMBL" id="JAAMPI010000452">
    <property type="protein sequence ID" value="KAF4631355.1"/>
    <property type="molecule type" value="Genomic_DNA"/>
</dbReference>
<dbReference type="Gene3D" id="1.10.8.60">
    <property type="match status" value="2"/>
</dbReference>
<feature type="domain" description="CbbX AAA lid" evidence="7">
    <location>
        <begin position="333"/>
        <end position="383"/>
    </location>
</feature>
<dbReference type="PANTHER" id="PTHR43392:SF2">
    <property type="entry name" value="AAA-TYPE ATPASE FAMILY PROTEIN _ ANKYRIN REPEAT FAMILY PROTEIN"/>
    <property type="match status" value="1"/>
</dbReference>
<dbReference type="InterPro" id="IPR003959">
    <property type="entry name" value="ATPase_AAA_core"/>
</dbReference>
<evidence type="ECO:0000256" key="2">
    <source>
        <dbReference type="ARBA" id="ARBA00022741"/>
    </source>
</evidence>
<feature type="compositionally biased region" description="Polar residues" evidence="5">
    <location>
        <begin position="913"/>
        <end position="927"/>
    </location>
</feature>
<keyword evidence="3" id="KW-0067">ATP-binding</keyword>
<reference evidence="8 9" key="1">
    <citation type="submission" date="2020-03" db="EMBL/GenBank/DDBJ databases">
        <title>Draft Genome Sequence of Cudoniella acicularis.</title>
        <authorList>
            <person name="Buettner E."/>
            <person name="Kellner H."/>
        </authorList>
    </citation>
    <scope>NUCLEOTIDE SEQUENCE [LARGE SCALE GENOMIC DNA]</scope>
    <source>
        <strain evidence="8 9">DSM 108380</strain>
    </source>
</reference>
<feature type="compositionally biased region" description="Basic and acidic residues" evidence="5">
    <location>
        <begin position="159"/>
        <end position="173"/>
    </location>
</feature>